<feature type="domain" description="CobN/magnesium chelatase" evidence="2">
    <location>
        <begin position="143"/>
        <end position="1228"/>
    </location>
</feature>
<keyword evidence="1" id="KW-1133">Transmembrane helix</keyword>
<keyword evidence="1" id="KW-0812">Transmembrane</keyword>
<dbReference type="RefSeq" id="WP_140602625.1">
    <property type="nucleotide sequence ID" value="NZ_SAWY01000012.1"/>
</dbReference>
<dbReference type="Proteomes" id="UP000315303">
    <property type="component" value="Unassembled WGS sequence"/>
</dbReference>
<comment type="caution">
    <text evidence="3">The sequence shown here is derived from an EMBL/GenBank/DDBJ whole genome shotgun (WGS) entry which is preliminary data.</text>
</comment>
<evidence type="ECO:0000313" key="3">
    <source>
        <dbReference type="EMBL" id="TPH16518.1"/>
    </source>
</evidence>
<reference evidence="3 4" key="1">
    <citation type="submission" date="2019-01" db="EMBL/GenBank/DDBJ databases">
        <title>Litorilituus lipolytica sp. nov., isolated from intertidal sand of the Yellow Sea in China.</title>
        <authorList>
            <person name="Liu A."/>
        </authorList>
    </citation>
    <scope>NUCLEOTIDE SEQUENCE [LARGE SCALE GENOMIC DNA]</scope>
    <source>
        <strain evidence="3 4">RZ04</strain>
    </source>
</reference>
<dbReference type="PANTHER" id="PTHR44119">
    <property type="entry name" value="MAGNESIUM-CHELATASE SUBUNIT CHLH, CHLOROPLASTIC"/>
    <property type="match status" value="1"/>
</dbReference>
<dbReference type="EC" id="6.6.1.2" evidence="3"/>
<dbReference type="GO" id="GO:0051116">
    <property type="term" value="F:cobaltochelatase activity"/>
    <property type="evidence" value="ECO:0007669"/>
    <property type="project" value="UniProtKB-EC"/>
</dbReference>
<proteinExistence type="predicted"/>
<feature type="transmembrane region" description="Helical" evidence="1">
    <location>
        <begin position="1311"/>
        <end position="1331"/>
    </location>
</feature>
<dbReference type="OrthoDB" id="9757976at2"/>
<evidence type="ECO:0000313" key="4">
    <source>
        <dbReference type="Proteomes" id="UP000315303"/>
    </source>
</evidence>
<dbReference type="InterPro" id="IPR003672">
    <property type="entry name" value="CobN/Mg_chltase"/>
</dbReference>
<keyword evidence="4" id="KW-1185">Reference proteome</keyword>
<name>A0A502KXX8_9GAMM</name>
<protein>
    <submittedName>
        <fullName evidence="3">Cobaltochelatase subunit CobN</fullName>
        <ecNumber evidence="3">6.6.1.2</ecNumber>
    </submittedName>
</protein>
<dbReference type="NCBIfam" id="NF004644">
    <property type="entry name" value="PRK05989.2-2"/>
    <property type="match status" value="1"/>
</dbReference>
<evidence type="ECO:0000259" key="2">
    <source>
        <dbReference type="Pfam" id="PF02514"/>
    </source>
</evidence>
<dbReference type="CDD" id="cd10150">
    <property type="entry name" value="CobN_like"/>
    <property type="match status" value="1"/>
</dbReference>
<keyword evidence="3" id="KW-0436">Ligase</keyword>
<dbReference type="EMBL" id="SAWY01000012">
    <property type="protein sequence ID" value="TPH16518.1"/>
    <property type="molecule type" value="Genomic_DNA"/>
</dbReference>
<accession>A0A502KXX8</accession>
<dbReference type="Pfam" id="PF02514">
    <property type="entry name" value="CobN-Mg_chel"/>
    <property type="match status" value="1"/>
</dbReference>
<organism evidence="3 4">
    <name type="scientific">Litorilituus lipolyticus</name>
    <dbReference type="NCBI Taxonomy" id="2491017"/>
    <lineage>
        <taxon>Bacteria</taxon>
        <taxon>Pseudomonadati</taxon>
        <taxon>Pseudomonadota</taxon>
        <taxon>Gammaproteobacteria</taxon>
        <taxon>Alteromonadales</taxon>
        <taxon>Colwelliaceae</taxon>
        <taxon>Litorilituus</taxon>
    </lineage>
</organism>
<evidence type="ECO:0000256" key="1">
    <source>
        <dbReference type="SAM" id="Phobius"/>
    </source>
</evidence>
<dbReference type="PANTHER" id="PTHR44119:SF4">
    <property type="entry name" value="AEROBIC COBALTOCHELATASE SUBUNIT COBN"/>
    <property type="match status" value="1"/>
</dbReference>
<sequence length="1357" mass="152438">MIKQTISNFLIVLTVLVICLVQPSFATDVASEKNSKPQVLLMMSGHASKPKGDLLLSLAKDQPFELINFSTKGKSEEEVKAAWSKAQLIMLDGINPALSKYMFGKYQSYLTDMPNVPVISLGDLSNEKMNQGLDSKHQKNIGSYYKNAGRVNYQNLMHYIANDYLGLSNIKAKAPFVVPNVGLYHYDYPGQVTDQADEFFNFLQVKDKQPVIAIGIHRSVIDYEQQQVVDALIKGLEAKGAKALGFFFEGEEKTMNYTDLLMHETENGKQAQVDLLINYRSLHFVEKRRGEFEKIGVPVLHAINYTEGNQAEFEADHAGISPSLTPFFLVMPEDTGSADPTIIAANDKGVKTVIDYQLNALVERAFNHANLKHIANQDKKVATFIWNYPPGEKNIGAAFLDVPTSIKNIAKAMKEKRYQVDVKEHKELIESAGKLLRPYYRGEDAEQLIAQDLAEYMPLSTYLTWFNALPENVTKPIVERWGKPEESGMLRKTTIDGKEVNAFVIPRMNLGNMIVMPQGVRGEDAKEHANLYHSTKTPINHSYLAIYLFARQGFGADAYIHLGTHGSQEWLTGKERGLSVYDAPSLAIGNLPVFYPYIIDNVGEAMQAKRRGRATMISHLTPGFAKAGLYTEVATLSEKITNYLMLSEGQTKANTQTEVIEMAQALNMLNDLSLTKEEVMANFDEHIAKLQDHLNALAQMSQPLGVHIFGELPQDAHLFSTMLQMLGDDFTVRAASYEKANNLAIAKAQQFDEHNVKKLAALDGFQLVKTYIENPAVLTDLDEQLQADLTLAKEYWDNFQAIAETQNLMLALEANYIPISYGNDPIRNPNAAPTGRNLIGFNPAKVPSKEAYDAGVTLMNQTIDAYVEKHGKYPEKLAFSLWSLETMRHQGALEAQILHALGLKPKWNNQGNVVDTEVIPYSELKRPRIDVVISVTGLYRDAFPNVMLWLAKAIDKVAKMKEDNNFVYRHANALRSELLEKGKTEEDADYLSSIRIFSNETGNYGTGLAGSSLASDTWETDDKLANLYLDRMGFAFGADEKRWSENVSDALGEGEGLYSKVLSGTDGVIFSRSTNLYALMTNDDPFQYFGGIGLAVRHLDGATPEMYVSNLRKKDQLKTQTLEEFVNQEMRSRYFHPRWIKAMQDSGYAGATAILDRMNNMWGWEVMTPEAIRDDQWQEFFEVYVEDKYQMDMREFFEEHNAESLAQIIERMLEAVRKGYWQADQETIKKMVETYTEIASEFDVATDNEKFNEYMDNTAVGFGLLPLSQALAQAQAQVTPPAQAANAIQQVTGQKLEEQAKAEQIETDYSILYWLAVIFLFGASSELFITIRKVTIGRSIKQALADRTKQTVFDNAA</sequence>
<gene>
    <name evidence="3" type="primary">cobN</name>
    <name evidence="3" type="ORF">EPA86_06535</name>
</gene>
<keyword evidence="1" id="KW-0472">Membrane</keyword>